<dbReference type="InterPro" id="IPR026004">
    <property type="entry name" value="Septum_form"/>
</dbReference>
<dbReference type="EMBL" id="JABBNB010000011">
    <property type="protein sequence ID" value="NMO01971.1"/>
    <property type="molecule type" value="Genomic_DNA"/>
</dbReference>
<gene>
    <name evidence="4" type="ORF">HH308_12190</name>
</gene>
<comment type="caution">
    <text evidence="4">The sequence shown here is derived from an EMBL/GenBank/DDBJ whole genome shotgun (WGS) entry which is preliminary data.</text>
</comment>
<organism evidence="4 5">
    <name type="scientific">Gordonia asplenii</name>
    <dbReference type="NCBI Taxonomy" id="2725283"/>
    <lineage>
        <taxon>Bacteria</taxon>
        <taxon>Bacillati</taxon>
        <taxon>Actinomycetota</taxon>
        <taxon>Actinomycetes</taxon>
        <taxon>Mycobacteriales</taxon>
        <taxon>Gordoniaceae</taxon>
        <taxon>Gordonia</taxon>
    </lineage>
</organism>
<feature type="compositionally biased region" description="Pro residues" evidence="1">
    <location>
        <begin position="1"/>
        <end position="17"/>
    </location>
</feature>
<proteinExistence type="predicted"/>
<feature type="transmembrane region" description="Helical" evidence="2">
    <location>
        <begin position="53"/>
        <end position="79"/>
    </location>
</feature>
<evidence type="ECO:0000313" key="4">
    <source>
        <dbReference type="EMBL" id="NMO01971.1"/>
    </source>
</evidence>
<evidence type="ECO:0000259" key="3">
    <source>
        <dbReference type="Pfam" id="PF13845"/>
    </source>
</evidence>
<feature type="transmembrane region" description="Helical" evidence="2">
    <location>
        <begin position="91"/>
        <end position="116"/>
    </location>
</feature>
<protein>
    <recommendedName>
        <fullName evidence="3">Septum formation-related domain-containing protein</fullName>
    </recommendedName>
</protein>
<feature type="domain" description="Septum formation-related" evidence="3">
    <location>
        <begin position="161"/>
        <end position="248"/>
    </location>
</feature>
<evidence type="ECO:0000256" key="1">
    <source>
        <dbReference type="SAM" id="MobiDB-lite"/>
    </source>
</evidence>
<keyword evidence="2" id="KW-1133">Transmembrane helix</keyword>
<evidence type="ECO:0000313" key="5">
    <source>
        <dbReference type="Proteomes" id="UP000550729"/>
    </source>
</evidence>
<dbReference type="RefSeq" id="WP_170194484.1">
    <property type="nucleotide sequence ID" value="NZ_JABBNB010000011.1"/>
</dbReference>
<keyword evidence="2" id="KW-0472">Membrane</keyword>
<dbReference type="Proteomes" id="UP000550729">
    <property type="component" value="Unassembled WGS sequence"/>
</dbReference>
<keyword evidence="2" id="KW-0812">Transmembrane</keyword>
<dbReference type="SUPFAM" id="SSF81995">
    <property type="entry name" value="beta-sandwich domain of Sec23/24"/>
    <property type="match status" value="1"/>
</dbReference>
<feature type="region of interest" description="Disordered" evidence="1">
    <location>
        <begin position="1"/>
        <end position="43"/>
    </location>
</feature>
<reference evidence="4 5" key="1">
    <citation type="submission" date="2020-04" db="EMBL/GenBank/DDBJ databases">
        <title>Gordonia sp. nov. TBRC 11910.</title>
        <authorList>
            <person name="Suriyachadkun C."/>
        </authorList>
    </citation>
    <scope>NUCLEOTIDE SEQUENCE [LARGE SCALE GENOMIC DNA]</scope>
    <source>
        <strain evidence="4 5">TBRC 11910</strain>
    </source>
</reference>
<name>A0A848L0G1_9ACTN</name>
<dbReference type="AlphaFoldDB" id="A0A848L0G1"/>
<keyword evidence="5" id="KW-1185">Reference proteome</keyword>
<dbReference type="Pfam" id="PF13845">
    <property type="entry name" value="Septum_form"/>
    <property type="match status" value="1"/>
</dbReference>
<feature type="compositionally biased region" description="Pro residues" evidence="1">
    <location>
        <begin position="25"/>
        <end position="37"/>
    </location>
</feature>
<evidence type="ECO:0000256" key="2">
    <source>
        <dbReference type="SAM" id="Phobius"/>
    </source>
</evidence>
<accession>A0A848L0G1</accession>
<sequence>MTQPPPGWNQPAGPYPQGPYQQPGYPAPYPGAQPPTAPYGYPGPARPQSTNGLAIAAFVLSLIPALVFLPLILGIVAAGQCRRRGQPGRGLALAAIWISVGWVVVGLVVVGLSAVFNASSTSNTITAPTTSTIDVFSAKVSIGDCISSLDLSARDSSGASTVGDPDIVACSSAHHAEVFDKFTTTETTLPSDSEMERLGNQCVEKLKTYSPASYSDPAIDVKYVYPLPRTWAEGDRTIVCVATVSTARTSSLKGN</sequence>